<evidence type="ECO:0000313" key="3">
    <source>
        <dbReference type="EMBL" id="SNB72816.1"/>
    </source>
</evidence>
<evidence type="ECO:0000313" key="4">
    <source>
        <dbReference type="Proteomes" id="UP000197065"/>
    </source>
</evidence>
<dbReference type="EMBL" id="FYEH01000010">
    <property type="protein sequence ID" value="SNB72816.1"/>
    <property type="molecule type" value="Genomic_DNA"/>
</dbReference>
<accession>A0A212RKI3</accession>
<comment type="pathway">
    <text evidence="1">Siderophore biosynthesis.</text>
</comment>
<name>A0A212RKI3_9PROT</name>
<feature type="domain" description="Acyltransferase MbtK/IucB-like conserved" evidence="2">
    <location>
        <begin position="180"/>
        <end position="227"/>
    </location>
</feature>
<dbReference type="GO" id="GO:0019290">
    <property type="term" value="P:siderophore biosynthetic process"/>
    <property type="evidence" value="ECO:0007669"/>
    <property type="project" value="InterPro"/>
</dbReference>
<dbReference type="SMART" id="SM01006">
    <property type="entry name" value="AlcB"/>
    <property type="match status" value="1"/>
</dbReference>
<sequence length="351" mass="40020">MNVPMTDGAAAQLSPFDLMLADGRRVSVAVGGEEAILLLDGQTSLVLATTAPDRFEARVAPDRAFPAAAFLPLLAHKFSHRQRPDKITLSLPASVDWAREAVRAGVFQTVSSADGMTTLSVDRGAFWQLPQPWLAGTTSATTPLVYVMTDGKRHPRRPAKPVGNVYRRYMPRLATTFSMRAIDIDRDVEIFNRWMNLDSVAEFWNERGSLDEHRAYLQKVMDDPHTISMFGCFDDEPFAYFEVYWAKEDRIAPFYDVDDYDRGAHLLVGDPRHQGPRKVEAWFRALNHYLFLDDPRTRRVVGDPRIDHVRWIDYMQRQGLVRLKEFDLPHKRSALILAERETFFGPPWGGV</sequence>
<dbReference type="Pfam" id="PF13523">
    <property type="entry name" value="Acetyltransf_8"/>
    <property type="match status" value="1"/>
</dbReference>
<evidence type="ECO:0000259" key="2">
    <source>
        <dbReference type="SMART" id="SM01006"/>
    </source>
</evidence>
<dbReference type="GO" id="GO:0016410">
    <property type="term" value="F:N-acyltransferase activity"/>
    <property type="evidence" value="ECO:0007669"/>
    <property type="project" value="TreeGrafter"/>
</dbReference>
<dbReference type="Proteomes" id="UP000197065">
    <property type="component" value="Unassembled WGS sequence"/>
</dbReference>
<organism evidence="3 4">
    <name type="scientific">Arboricoccus pini</name>
    <dbReference type="NCBI Taxonomy" id="1963835"/>
    <lineage>
        <taxon>Bacteria</taxon>
        <taxon>Pseudomonadati</taxon>
        <taxon>Pseudomonadota</taxon>
        <taxon>Alphaproteobacteria</taxon>
        <taxon>Geminicoccales</taxon>
        <taxon>Geminicoccaceae</taxon>
        <taxon>Arboricoccus</taxon>
    </lineage>
</organism>
<dbReference type="AlphaFoldDB" id="A0A212RKI3"/>
<evidence type="ECO:0000256" key="1">
    <source>
        <dbReference type="ARBA" id="ARBA00004924"/>
    </source>
</evidence>
<dbReference type="Gene3D" id="3.40.630.30">
    <property type="match status" value="1"/>
</dbReference>
<gene>
    <name evidence="3" type="ORF">SAMN07250955_1104</name>
</gene>
<keyword evidence="3" id="KW-0808">Transferase</keyword>
<dbReference type="PANTHER" id="PTHR31438:SF1">
    <property type="entry name" value="LYSINE N-ACYLTRANSFERASE C17G9.06C-RELATED"/>
    <property type="match status" value="1"/>
</dbReference>
<dbReference type="PANTHER" id="PTHR31438">
    <property type="entry name" value="LYSINE N-ACYLTRANSFERASE C17G9.06C-RELATED"/>
    <property type="match status" value="1"/>
</dbReference>
<dbReference type="SUPFAM" id="SSF55729">
    <property type="entry name" value="Acyl-CoA N-acyltransferases (Nat)"/>
    <property type="match status" value="1"/>
</dbReference>
<dbReference type="InterPro" id="IPR019432">
    <property type="entry name" value="Acyltransferase_MbtK/IucB-like"/>
</dbReference>
<proteinExistence type="predicted"/>
<dbReference type="InterPro" id="IPR016181">
    <property type="entry name" value="Acyl_CoA_acyltransferase"/>
</dbReference>
<keyword evidence="4" id="KW-1185">Reference proteome</keyword>
<reference evidence="3 4" key="1">
    <citation type="submission" date="2017-06" db="EMBL/GenBank/DDBJ databases">
        <authorList>
            <person name="Kim H.J."/>
            <person name="Triplett B.A."/>
        </authorList>
    </citation>
    <scope>NUCLEOTIDE SEQUENCE [LARGE SCALE GENOMIC DNA]</scope>
    <source>
        <strain evidence="3 4">B29T1</strain>
    </source>
</reference>
<protein>
    <submittedName>
        <fullName evidence="3">Protein N-acetyltransferase, RimJ/RimL family</fullName>
    </submittedName>
</protein>